<reference evidence="2 3" key="1">
    <citation type="submission" date="2023-06" db="EMBL/GenBank/DDBJ databases">
        <authorList>
            <person name="Oyuntsetseg B."/>
            <person name="Kim S.B."/>
        </authorList>
    </citation>
    <scope>NUCLEOTIDE SEQUENCE [LARGE SCALE GENOMIC DNA]</scope>
    <source>
        <strain evidence="2 3">2-2</strain>
    </source>
</reference>
<dbReference type="EMBL" id="CP127173">
    <property type="protein sequence ID" value="WIV54021.1"/>
    <property type="molecule type" value="Genomic_DNA"/>
</dbReference>
<feature type="compositionally biased region" description="Polar residues" evidence="1">
    <location>
        <begin position="19"/>
        <end position="28"/>
    </location>
</feature>
<feature type="compositionally biased region" description="Pro residues" evidence="1">
    <location>
        <begin position="42"/>
        <end position="53"/>
    </location>
</feature>
<evidence type="ECO:0000256" key="1">
    <source>
        <dbReference type="SAM" id="MobiDB-lite"/>
    </source>
</evidence>
<sequence>MIVTSATPSWPAVTVADAPSSSRQSYATTFGVPGANRNTPGTPKPPSGPPCGG</sequence>
<organism evidence="2 3">
    <name type="scientific">Amycolatopsis nalaikhensis</name>
    <dbReference type="NCBI Taxonomy" id="715472"/>
    <lineage>
        <taxon>Bacteria</taxon>
        <taxon>Bacillati</taxon>
        <taxon>Actinomycetota</taxon>
        <taxon>Actinomycetes</taxon>
        <taxon>Pseudonocardiales</taxon>
        <taxon>Pseudonocardiaceae</taxon>
        <taxon>Amycolatopsis</taxon>
    </lineage>
</organism>
<feature type="region of interest" description="Disordered" evidence="1">
    <location>
        <begin position="1"/>
        <end position="53"/>
    </location>
</feature>
<protein>
    <submittedName>
        <fullName evidence="2">Uncharacterized protein</fullName>
    </submittedName>
</protein>
<keyword evidence="3" id="KW-1185">Reference proteome</keyword>
<gene>
    <name evidence="2" type="ORF">QP939_34840</name>
</gene>
<dbReference type="RefSeq" id="WP_285450563.1">
    <property type="nucleotide sequence ID" value="NZ_CP127173.1"/>
</dbReference>
<evidence type="ECO:0000313" key="3">
    <source>
        <dbReference type="Proteomes" id="UP001227101"/>
    </source>
</evidence>
<proteinExistence type="predicted"/>
<dbReference type="Proteomes" id="UP001227101">
    <property type="component" value="Chromosome"/>
</dbReference>
<accession>A0ABY8XEI1</accession>
<evidence type="ECO:0000313" key="2">
    <source>
        <dbReference type="EMBL" id="WIV54021.1"/>
    </source>
</evidence>
<name>A0ABY8XEI1_9PSEU</name>